<organism evidence="1 2">
    <name type="scientific">Candidatus Magnetobacterium bavaricum</name>
    <dbReference type="NCBI Taxonomy" id="29290"/>
    <lineage>
        <taxon>Bacteria</taxon>
        <taxon>Pseudomonadati</taxon>
        <taxon>Nitrospirota</taxon>
        <taxon>Thermodesulfovibrionia</taxon>
        <taxon>Thermodesulfovibrionales</taxon>
        <taxon>Candidatus Magnetobacteriaceae</taxon>
        <taxon>Candidatus Magnetobacterium</taxon>
    </lineage>
</organism>
<reference evidence="1 2" key="1">
    <citation type="submission" date="2015-02" db="EMBL/GenBank/DDBJ databases">
        <title>Single-cell genomics of uncultivated deep-branching MTB reveals a conserved set of magnetosome genes.</title>
        <authorList>
            <person name="Kolinko S."/>
            <person name="Richter M."/>
            <person name="Glockner F.O."/>
            <person name="Brachmann A."/>
            <person name="Schuler D."/>
        </authorList>
    </citation>
    <scope>NUCLEOTIDE SEQUENCE [LARGE SCALE GENOMIC DNA]</scope>
    <source>
        <strain evidence="1">TM-1</strain>
    </source>
</reference>
<name>A0A0F3GLX8_9BACT</name>
<keyword evidence="2" id="KW-1185">Reference proteome</keyword>
<evidence type="ECO:0000313" key="2">
    <source>
        <dbReference type="Proteomes" id="UP000033423"/>
    </source>
</evidence>
<gene>
    <name evidence="1" type="ORF">MBAV_006105</name>
</gene>
<comment type="caution">
    <text evidence="1">The sequence shown here is derived from an EMBL/GenBank/DDBJ whole genome shotgun (WGS) entry which is preliminary data.</text>
</comment>
<dbReference type="Proteomes" id="UP000033423">
    <property type="component" value="Unassembled WGS sequence"/>
</dbReference>
<evidence type="ECO:0000313" key="1">
    <source>
        <dbReference type="EMBL" id="KJU81703.1"/>
    </source>
</evidence>
<dbReference type="AlphaFoldDB" id="A0A0F3GLX8"/>
<proteinExistence type="predicted"/>
<dbReference type="EMBL" id="LACI01002595">
    <property type="protein sequence ID" value="KJU81703.1"/>
    <property type="molecule type" value="Genomic_DNA"/>
</dbReference>
<sequence length="177" mass="21054">MNIKPTSLYSSFGKNYSDLFPDLQQGYKKITSTGYIIHKHNKTAFNFENKYIKPHSYNQSKIIKEKRETIKLWCIGKVIRINETDGYFEASLKDIRNNVELIAEFNIDSAFDNDDDKDLMLYTNATFIYYISQIHGYGSPEMKFKFEFEPPYIWQEDDDRRAAEKYKELFPYDPEID</sequence>
<protein>
    <submittedName>
        <fullName evidence="1">Uncharacterized protein</fullName>
    </submittedName>
</protein>
<accession>A0A0F3GLX8</accession>